<protein>
    <submittedName>
        <fullName evidence="1">Translocase of the inner membrane</fullName>
    </submittedName>
</protein>
<sequence length="96" mass="10183">MGAVWHGIKGARASPRGERFAGSLSAIKARAPVLGGNFGIWGGMFSTFDCAVKGYRQKEDPWNAILSGFLTGGCLAARGMCNWDPGHTDQALRANL</sequence>
<dbReference type="Proteomes" id="UP001241377">
    <property type="component" value="Unassembled WGS sequence"/>
</dbReference>
<organism evidence="1 2">
    <name type="scientific">Naganishia cerealis</name>
    <dbReference type="NCBI Taxonomy" id="610337"/>
    <lineage>
        <taxon>Eukaryota</taxon>
        <taxon>Fungi</taxon>
        <taxon>Dikarya</taxon>
        <taxon>Basidiomycota</taxon>
        <taxon>Agaricomycotina</taxon>
        <taxon>Tremellomycetes</taxon>
        <taxon>Filobasidiales</taxon>
        <taxon>Filobasidiaceae</taxon>
        <taxon>Naganishia</taxon>
    </lineage>
</organism>
<evidence type="ECO:0000313" key="1">
    <source>
        <dbReference type="EMBL" id="KAJ9097552.1"/>
    </source>
</evidence>
<keyword evidence="2" id="KW-1185">Reference proteome</keyword>
<proteinExistence type="predicted"/>
<evidence type="ECO:0000313" key="2">
    <source>
        <dbReference type="Proteomes" id="UP001241377"/>
    </source>
</evidence>
<comment type="caution">
    <text evidence="1">The sequence shown here is derived from an EMBL/GenBank/DDBJ whole genome shotgun (WGS) entry which is preliminary data.</text>
</comment>
<reference evidence="1" key="1">
    <citation type="submission" date="2023-04" db="EMBL/GenBank/DDBJ databases">
        <title>Draft Genome sequencing of Naganishia species isolated from polar environments using Oxford Nanopore Technology.</title>
        <authorList>
            <person name="Leo P."/>
            <person name="Venkateswaran K."/>
        </authorList>
    </citation>
    <scope>NUCLEOTIDE SEQUENCE</scope>
    <source>
        <strain evidence="1">MNA-CCFEE 5261</strain>
    </source>
</reference>
<gene>
    <name evidence="1" type="primary">TIM17</name>
    <name evidence="1" type="ORF">QFC19_006726</name>
</gene>
<dbReference type="EMBL" id="JASBWR010000084">
    <property type="protein sequence ID" value="KAJ9097552.1"/>
    <property type="molecule type" value="Genomic_DNA"/>
</dbReference>
<accession>A0ACC2VE04</accession>
<name>A0ACC2VE04_9TREE</name>